<dbReference type="Pfam" id="PF00092">
    <property type="entry name" value="VWA"/>
    <property type="match status" value="1"/>
</dbReference>
<organism evidence="2 3">
    <name type="scientific">Xenoophorus captivus</name>
    <dbReference type="NCBI Taxonomy" id="1517983"/>
    <lineage>
        <taxon>Eukaryota</taxon>
        <taxon>Metazoa</taxon>
        <taxon>Chordata</taxon>
        <taxon>Craniata</taxon>
        <taxon>Vertebrata</taxon>
        <taxon>Euteleostomi</taxon>
        <taxon>Actinopterygii</taxon>
        <taxon>Neopterygii</taxon>
        <taxon>Teleostei</taxon>
        <taxon>Neoteleostei</taxon>
        <taxon>Acanthomorphata</taxon>
        <taxon>Ovalentaria</taxon>
        <taxon>Atherinomorphae</taxon>
        <taxon>Cyprinodontiformes</taxon>
        <taxon>Goodeidae</taxon>
        <taxon>Xenoophorus</taxon>
    </lineage>
</organism>
<gene>
    <name evidence="2" type="primary">MATN1_3</name>
    <name evidence="2" type="ORF">XENOCAPTIV_023938</name>
</gene>
<evidence type="ECO:0000313" key="3">
    <source>
        <dbReference type="Proteomes" id="UP001434883"/>
    </source>
</evidence>
<dbReference type="Gene3D" id="3.40.50.410">
    <property type="entry name" value="von Willebrand factor, type A domain"/>
    <property type="match status" value="1"/>
</dbReference>
<name>A0ABV0RSL0_9TELE</name>
<proteinExistence type="predicted"/>
<dbReference type="EMBL" id="JAHRIN010055919">
    <property type="protein sequence ID" value="MEQ2211004.1"/>
    <property type="molecule type" value="Genomic_DNA"/>
</dbReference>
<dbReference type="Proteomes" id="UP001434883">
    <property type="component" value="Unassembled WGS sequence"/>
</dbReference>
<protein>
    <submittedName>
        <fullName evidence="2">Cartilage matrix protein</fullName>
    </submittedName>
</protein>
<dbReference type="PANTHER" id="PTHR24020:SF87">
    <property type="entry name" value="COLLAGEN ALPHA-1(VI) CHAIN-LIKE"/>
    <property type="match status" value="1"/>
</dbReference>
<dbReference type="PROSITE" id="PS50234">
    <property type="entry name" value="VWFA"/>
    <property type="match status" value="1"/>
</dbReference>
<sequence length="51" mass="5649">LKMYAVGVGNALESELKQIASEPIAEHYFYTADFKAMSQIAKKLQINICNG</sequence>
<keyword evidence="3" id="KW-1185">Reference proteome</keyword>
<reference evidence="2 3" key="1">
    <citation type="submission" date="2021-06" db="EMBL/GenBank/DDBJ databases">
        <authorList>
            <person name="Palmer J.M."/>
        </authorList>
    </citation>
    <scope>NUCLEOTIDE SEQUENCE [LARGE SCALE GENOMIC DNA]</scope>
    <source>
        <strain evidence="2 3">XC_2019</strain>
        <tissue evidence="2">Muscle</tissue>
    </source>
</reference>
<dbReference type="InterPro" id="IPR036465">
    <property type="entry name" value="vWFA_dom_sf"/>
</dbReference>
<evidence type="ECO:0000313" key="2">
    <source>
        <dbReference type="EMBL" id="MEQ2211004.1"/>
    </source>
</evidence>
<feature type="domain" description="VWFA" evidence="1">
    <location>
        <begin position="1"/>
        <end position="44"/>
    </location>
</feature>
<dbReference type="InterPro" id="IPR002035">
    <property type="entry name" value="VWF_A"/>
</dbReference>
<dbReference type="InterPro" id="IPR050525">
    <property type="entry name" value="ECM_Assembly_Org"/>
</dbReference>
<dbReference type="PANTHER" id="PTHR24020">
    <property type="entry name" value="COLLAGEN ALPHA"/>
    <property type="match status" value="1"/>
</dbReference>
<evidence type="ECO:0000259" key="1">
    <source>
        <dbReference type="PROSITE" id="PS50234"/>
    </source>
</evidence>
<feature type="non-terminal residue" evidence="2">
    <location>
        <position position="1"/>
    </location>
</feature>
<dbReference type="SUPFAM" id="SSF53300">
    <property type="entry name" value="vWA-like"/>
    <property type="match status" value="1"/>
</dbReference>
<comment type="caution">
    <text evidence="2">The sequence shown here is derived from an EMBL/GenBank/DDBJ whole genome shotgun (WGS) entry which is preliminary data.</text>
</comment>
<accession>A0ABV0RSL0</accession>